<comment type="cofactor">
    <cofactor evidence="5">
        <name>Mg(2+)</name>
        <dbReference type="ChEBI" id="CHEBI:18420"/>
    </cofactor>
</comment>
<dbReference type="EMBL" id="JACXAF010000025">
    <property type="protein sequence ID" value="MBD1390953.1"/>
    <property type="molecule type" value="Genomic_DNA"/>
</dbReference>
<dbReference type="PANTHER" id="PTHR20854:SF4">
    <property type="entry name" value="INOSITOL-1-MONOPHOSPHATASE-RELATED"/>
    <property type="match status" value="1"/>
</dbReference>
<sequence length="310" mass="33477">MMNRQQLQQLMTVATDAAYQAGQYIANVDRRSIAVMTKAEGYSAASQVVTQVDLTCEAMILKALQPSMAAFDIAFLGEESASDYAIAEHPRLSKPYFWCVDPLDGTLPFTENVPGYAVSIALVSRNGEPLLGVVYDPVSATLYQGMNPAVALGEPALLLRQRKTWRLAKEQAQQPLSVFFDRSFTAQDEFPAIKGAMSDIAAALGYAGIKCFDQAGSVMNAVNMLERAPACYFKFPRAKPGGGSLWDVAATAALASAGGAWVSDMDGQPLQLNASDTLLMNRRGALYASNEAIARQVMLVYQQHRQSAAK</sequence>
<evidence type="ECO:0000256" key="2">
    <source>
        <dbReference type="ARBA" id="ARBA00022723"/>
    </source>
</evidence>
<gene>
    <name evidence="6" type="ORF">IC617_16095</name>
</gene>
<dbReference type="Gene3D" id="3.40.190.80">
    <property type="match status" value="1"/>
</dbReference>
<dbReference type="GO" id="GO:0046872">
    <property type="term" value="F:metal ion binding"/>
    <property type="evidence" value="ECO:0007669"/>
    <property type="project" value="UniProtKB-KW"/>
</dbReference>
<dbReference type="GO" id="GO:0007165">
    <property type="term" value="P:signal transduction"/>
    <property type="evidence" value="ECO:0007669"/>
    <property type="project" value="TreeGrafter"/>
</dbReference>
<reference evidence="6" key="1">
    <citation type="submission" date="2020-09" db="EMBL/GenBank/DDBJ databases">
        <title>A novel bacterium of genus Neiella, isolated from South China Sea.</title>
        <authorList>
            <person name="Huang H."/>
            <person name="Mo K."/>
            <person name="Hu Y."/>
        </authorList>
    </citation>
    <scope>NUCLEOTIDE SEQUENCE</scope>
    <source>
        <strain evidence="6">HB171785</strain>
    </source>
</reference>
<feature type="binding site" evidence="5">
    <location>
        <position position="104"/>
    </location>
    <ligand>
        <name>Mg(2+)</name>
        <dbReference type="ChEBI" id="CHEBI:18420"/>
        <label>1</label>
        <note>catalytic</note>
    </ligand>
</feature>
<dbReference type="Proteomes" id="UP000638014">
    <property type="component" value="Unassembled WGS sequence"/>
</dbReference>
<proteinExistence type="inferred from homology"/>
<accession>A0A8J6QKF1</accession>
<comment type="similarity">
    <text evidence="1">Belongs to the inositol monophosphatase superfamily.</text>
</comment>
<keyword evidence="4 5" id="KW-0460">Magnesium</keyword>
<dbReference type="InterPro" id="IPR000760">
    <property type="entry name" value="Inositol_monophosphatase-like"/>
</dbReference>
<evidence type="ECO:0000256" key="1">
    <source>
        <dbReference type="ARBA" id="ARBA00009759"/>
    </source>
</evidence>
<dbReference type="PANTHER" id="PTHR20854">
    <property type="entry name" value="INOSITOL MONOPHOSPHATASE"/>
    <property type="match status" value="1"/>
</dbReference>
<keyword evidence="3" id="KW-0378">Hydrolase</keyword>
<evidence type="ECO:0000313" key="7">
    <source>
        <dbReference type="Proteomes" id="UP000638014"/>
    </source>
</evidence>
<dbReference type="Gene3D" id="3.30.540.10">
    <property type="entry name" value="Fructose-1,6-Bisphosphatase, subunit A, domain 1"/>
    <property type="match status" value="1"/>
</dbReference>
<evidence type="ECO:0000256" key="3">
    <source>
        <dbReference type="ARBA" id="ARBA00022801"/>
    </source>
</evidence>
<feature type="binding site" evidence="5">
    <location>
        <position position="78"/>
    </location>
    <ligand>
        <name>Mg(2+)</name>
        <dbReference type="ChEBI" id="CHEBI:18420"/>
        <label>1</label>
        <note>catalytic</note>
    </ligand>
</feature>
<keyword evidence="2 5" id="KW-0479">Metal-binding</keyword>
<dbReference type="PRINTS" id="PR00377">
    <property type="entry name" value="IMPHPHTASES"/>
</dbReference>
<evidence type="ECO:0000256" key="4">
    <source>
        <dbReference type="ARBA" id="ARBA00022842"/>
    </source>
</evidence>
<protein>
    <submittedName>
        <fullName evidence="6">Inositol monophosphatase</fullName>
    </submittedName>
</protein>
<organism evidence="6 7">
    <name type="scientific">Neiella litorisoli</name>
    <dbReference type="NCBI Taxonomy" id="2771431"/>
    <lineage>
        <taxon>Bacteria</taxon>
        <taxon>Pseudomonadati</taxon>
        <taxon>Pseudomonadota</taxon>
        <taxon>Gammaproteobacteria</taxon>
        <taxon>Alteromonadales</taxon>
        <taxon>Echinimonadaceae</taxon>
        <taxon>Neiella</taxon>
    </lineage>
</organism>
<dbReference type="SUPFAM" id="SSF56655">
    <property type="entry name" value="Carbohydrate phosphatase"/>
    <property type="match status" value="1"/>
</dbReference>
<keyword evidence="7" id="KW-1185">Reference proteome</keyword>
<feature type="binding site" evidence="5">
    <location>
        <position position="103"/>
    </location>
    <ligand>
        <name>Mg(2+)</name>
        <dbReference type="ChEBI" id="CHEBI:18420"/>
        <label>1</label>
        <note>catalytic</note>
    </ligand>
</feature>
<evidence type="ECO:0000256" key="5">
    <source>
        <dbReference type="PIRSR" id="PIRSR600760-2"/>
    </source>
</evidence>
<dbReference type="GO" id="GO:0008934">
    <property type="term" value="F:inositol monophosphate 1-phosphatase activity"/>
    <property type="evidence" value="ECO:0007669"/>
    <property type="project" value="TreeGrafter"/>
</dbReference>
<dbReference type="GO" id="GO:0006020">
    <property type="term" value="P:inositol metabolic process"/>
    <property type="evidence" value="ECO:0007669"/>
    <property type="project" value="TreeGrafter"/>
</dbReference>
<comment type="caution">
    <text evidence="6">The sequence shown here is derived from an EMBL/GenBank/DDBJ whole genome shotgun (WGS) entry which is preliminary data.</text>
</comment>
<dbReference type="InterPro" id="IPR020583">
    <property type="entry name" value="Inositol_monoP_metal-BS"/>
</dbReference>
<name>A0A8J6QKF1_9GAMM</name>
<dbReference type="AlphaFoldDB" id="A0A8J6QKF1"/>
<dbReference type="Pfam" id="PF00459">
    <property type="entry name" value="Inositol_P"/>
    <property type="match status" value="1"/>
</dbReference>
<evidence type="ECO:0000313" key="6">
    <source>
        <dbReference type="EMBL" id="MBD1390953.1"/>
    </source>
</evidence>
<dbReference type="RefSeq" id="WP_191146014.1">
    <property type="nucleotide sequence ID" value="NZ_JACXAF010000025.1"/>
</dbReference>
<feature type="binding site" evidence="5">
    <location>
        <position position="247"/>
    </location>
    <ligand>
        <name>Mg(2+)</name>
        <dbReference type="ChEBI" id="CHEBI:18420"/>
        <label>1</label>
        <note>catalytic</note>
    </ligand>
</feature>
<feature type="binding site" evidence="5">
    <location>
        <position position="101"/>
    </location>
    <ligand>
        <name>Mg(2+)</name>
        <dbReference type="ChEBI" id="CHEBI:18420"/>
        <label>1</label>
        <note>catalytic</note>
    </ligand>
</feature>
<dbReference type="PROSITE" id="PS00629">
    <property type="entry name" value="IMP_1"/>
    <property type="match status" value="1"/>
</dbReference>